<gene>
    <name evidence="1" type="ORF">ES332_A10G021800v1</name>
</gene>
<organism evidence="1 2">
    <name type="scientific">Gossypium tomentosum</name>
    <name type="common">Hawaiian cotton</name>
    <name type="synonym">Gossypium sandvicense</name>
    <dbReference type="NCBI Taxonomy" id="34277"/>
    <lineage>
        <taxon>Eukaryota</taxon>
        <taxon>Viridiplantae</taxon>
        <taxon>Streptophyta</taxon>
        <taxon>Embryophyta</taxon>
        <taxon>Tracheophyta</taxon>
        <taxon>Spermatophyta</taxon>
        <taxon>Magnoliopsida</taxon>
        <taxon>eudicotyledons</taxon>
        <taxon>Gunneridae</taxon>
        <taxon>Pentapetalae</taxon>
        <taxon>rosids</taxon>
        <taxon>malvids</taxon>
        <taxon>Malvales</taxon>
        <taxon>Malvaceae</taxon>
        <taxon>Malvoideae</taxon>
        <taxon>Gossypium</taxon>
    </lineage>
</organism>
<keyword evidence="2" id="KW-1185">Reference proteome</keyword>
<dbReference type="EMBL" id="CM017619">
    <property type="protein sequence ID" value="TYI04485.1"/>
    <property type="molecule type" value="Genomic_DNA"/>
</dbReference>
<dbReference type="Proteomes" id="UP000322667">
    <property type="component" value="Chromosome A10"/>
</dbReference>
<protein>
    <submittedName>
        <fullName evidence="1">Uncharacterized protein</fullName>
    </submittedName>
</protein>
<proteinExistence type="predicted"/>
<sequence length="109" mass="12945">MHLSIANHFFSRFFFEKNCCLINTETIFGNKNGTPTCCSCFGFDFSRRRRFYRRLIRRVVALQVHQLELLRLVVLLVRPLLLRLPIQVLAMVSLLMTHKMIVYEMSINH</sequence>
<name>A0A5D2NN13_GOSTO</name>
<evidence type="ECO:0000313" key="1">
    <source>
        <dbReference type="EMBL" id="TYI04485.1"/>
    </source>
</evidence>
<dbReference type="AlphaFoldDB" id="A0A5D2NN13"/>
<reference evidence="1 2" key="1">
    <citation type="submission" date="2019-07" db="EMBL/GenBank/DDBJ databases">
        <title>WGS assembly of Gossypium tomentosum.</title>
        <authorList>
            <person name="Chen Z.J."/>
            <person name="Sreedasyam A."/>
            <person name="Ando A."/>
            <person name="Song Q."/>
            <person name="De L."/>
            <person name="Hulse-Kemp A."/>
            <person name="Ding M."/>
            <person name="Ye W."/>
            <person name="Kirkbride R."/>
            <person name="Jenkins J."/>
            <person name="Plott C."/>
            <person name="Lovell J."/>
            <person name="Lin Y.-M."/>
            <person name="Vaughn R."/>
            <person name="Liu B."/>
            <person name="Li W."/>
            <person name="Simpson S."/>
            <person name="Scheffler B."/>
            <person name="Saski C."/>
            <person name="Grover C."/>
            <person name="Hu G."/>
            <person name="Conover J."/>
            <person name="Carlson J."/>
            <person name="Shu S."/>
            <person name="Boston L."/>
            <person name="Williams M."/>
            <person name="Peterson D."/>
            <person name="Mcgee K."/>
            <person name="Jones D."/>
            <person name="Wendel J."/>
            <person name="Stelly D."/>
            <person name="Grimwood J."/>
            <person name="Schmutz J."/>
        </authorList>
    </citation>
    <scope>NUCLEOTIDE SEQUENCE [LARGE SCALE GENOMIC DNA]</scope>
    <source>
        <strain evidence="1">7179.01</strain>
    </source>
</reference>
<evidence type="ECO:0000313" key="2">
    <source>
        <dbReference type="Proteomes" id="UP000322667"/>
    </source>
</evidence>
<accession>A0A5D2NN13</accession>